<dbReference type="InterPro" id="IPR043168">
    <property type="entry name" value="DegV_C"/>
</dbReference>
<dbReference type="RefSeq" id="WP_089060539.1">
    <property type="nucleotide sequence ID" value="NZ_CP022315.1"/>
</dbReference>
<accession>A0A220U038</accession>
<dbReference type="PANTHER" id="PTHR33434">
    <property type="entry name" value="DEGV DOMAIN-CONTAINING PROTEIN DR_1986-RELATED"/>
    <property type="match status" value="1"/>
</dbReference>
<dbReference type="InterPro" id="IPR003797">
    <property type="entry name" value="DegV"/>
</dbReference>
<dbReference type="InterPro" id="IPR050270">
    <property type="entry name" value="DegV_domain_contain"/>
</dbReference>
<dbReference type="OrthoDB" id="5429275at2"/>
<reference evidence="2 3" key="1">
    <citation type="submission" date="2017-07" db="EMBL/GenBank/DDBJ databases">
        <title>Virgibacillus sp. LM2416.</title>
        <authorList>
            <person name="Tak E.J."/>
            <person name="Bae J.-W."/>
        </authorList>
    </citation>
    <scope>NUCLEOTIDE SEQUENCE [LARGE SCALE GENOMIC DNA]</scope>
    <source>
        <strain evidence="2 3">LM2416</strain>
    </source>
</reference>
<dbReference type="KEGG" id="vil:CFK37_03235"/>
<name>A0A220U038_9BACI</name>
<keyword evidence="1" id="KW-0446">Lipid-binding</keyword>
<evidence type="ECO:0000256" key="1">
    <source>
        <dbReference type="ARBA" id="ARBA00023121"/>
    </source>
</evidence>
<sequence>MRIQLMTDGGADLPARLTETLDIIIVPLYLHFKDQQYISGVTLSLQEFYQKVKVSDELPRSSAPSPNDFYEAYKKVDPATPIINLSLTKGLSSTYENAVAAKEMLLEEEPARQIAVINTKTATCGLALFLYEANDKIRQGYTFDQLTAHLTQCSEKVITLVALKTLDNVIKGGRLDKVRGAIAKTLNIKVLMRNSEEGALEVAEKVRGDKKTIRRLIEQIGEYTKDFEEKTIVMSHSNAESRAKGILEDIMNRYKFKDSYLMDMGPLISTYAGEGGIVLSFYK</sequence>
<dbReference type="AlphaFoldDB" id="A0A220U038"/>
<dbReference type="NCBIfam" id="TIGR00762">
    <property type="entry name" value="DegV"/>
    <property type="match status" value="1"/>
</dbReference>
<keyword evidence="3" id="KW-1185">Reference proteome</keyword>
<dbReference type="EMBL" id="CP022315">
    <property type="protein sequence ID" value="ASK61261.1"/>
    <property type="molecule type" value="Genomic_DNA"/>
</dbReference>
<dbReference type="PANTHER" id="PTHR33434:SF2">
    <property type="entry name" value="FATTY ACID-BINDING PROTEIN TM_1468"/>
    <property type="match status" value="1"/>
</dbReference>
<organism evidence="2 3">
    <name type="scientific">Virgibacillus phasianinus</name>
    <dbReference type="NCBI Taxonomy" id="2017483"/>
    <lineage>
        <taxon>Bacteria</taxon>
        <taxon>Bacillati</taxon>
        <taxon>Bacillota</taxon>
        <taxon>Bacilli</taxon>
        <taxon>Bacillales</taxon>
        <taxon>Bacillaceae</taxon>
        <taxon>Virgibacillus</taxon>
    </lineage>
</organism>
<dbReference type="Pfam" id="PF02645">
    <property type="entry name" value="DegV"/>
    <property type="match status" value="1"/>
</dbReference>
<gene>
    <name evidence="2" type="ORF">CFK37_03235</name>
</gene>
<dbReference type="Proteomes" id="UP000198312">
    <property type="component" value="Chromosome"/>
</dbReference>
<protein>
    <submittedName>
        <fullName evidence="2">Fatty acid-binding protein DegV</fullName>
    </submittedName>
</protein>
<dbReference type="Gene3D" id="3.30.1180.10">
    <property type="match status" value="1"/>
</dbReference>
<evidence type="ECO:0000313" key="3">
    <source>
        <dbReference type="Proteomes" id="UP000198312"/>
    </source>
</evidence>
<proteinExistence type="predicted"/>
<dbReference type="Gene3D" id="3.40.50.10170">
    <property type="match status" value="1"/>
</dbReference>
<dbReference type="SUPFAM" id="SSF82549">
    <property type="entry name" value="DAK1/DegV-like"/>
    <property type="match status" value="1"/>
</dbReference>
<dbReference type="GO" id="GO:0008289">
    <property type="term" value="F:lipid binding"/>
    <property type="evidence" value="ECO:0007669"/>
    <property type="project" value="UniProtKB-KW"/>
</dbReference>
<evidence type="ECO:0000313" key="2">
    <source>
        <dbReference type="EMBL" id="ASK61261.1"/>
    </source>
</evidence>
<dbReference type="PROSITE" id="PS51482">
    <property type="entry name" value="DEGV"/>
    <property type="match status" value="1"/>
</dbReference>